<organism evidence="11 12">
    <name type="scientific">Lithospermum erythrorhizon</name>
    <name type="common">Purple gromwell</name>
    <name type="synonym">Lithospermum officinale var. erythrorhizon</name>
    <dbReference type="NCBI Taxonomy" id="34254"/>
    <lineage>
        <taxon>Eukaryota</taxon>
        <taxon>Viridiplantae</taxon>
        <taxon>Streptophyta</taxon>
        <taxon>Embryophyta</taxon>
        <taxon>Tracheophyta</taxon>
        <taxon>Spermatophyta</taxon>
        <taxon>Magnoliopsida</taxon>
        <taxon>eudicotyledons</taxon>
        <taxon>Gunneridae</taxon>
        <taxon>Pentapetalae</taxon>
        <taxon>asterids</taxon>
        <taxon>lamiids</taxon>
        <taxon>Boraginales</taxon>
        <taxon>Boraginaceae</taxon>
        <taxon>Boraginoideae</taxon>
        <taxon>Lithospermeae</taxon>
        <taxon>Lithospermum</taxon>
    </lineage>
</organism>
<dbReference type="EMBL" id="BAABME010022138">
    <property type="protein sequence ID" value="GAA0165105.1"/>
    <property type="molecule type" value="Genomic_DNA"/>
</dbReference>
<dbReference type="Gene3D" id="3.40.50.11320">
    <property type="match status" value="1"/>
</dbReference>
<keyword evidence="4 10" id="KW-0121">Carboxypeptidase</keyword>
<dbReference type="PANTHER" id="PTHR11802">
    <property type="entry name" value="SERINE PROTEASE FAMILY S10 SERINE CARBOXYPEPTIDASE"/>
    <property type="match status" value="1"/>
</dbReference>
<dbReference type="InterPro" id="IPR001563">
    <property type="entry name" value="Peptidase_S10"/>
</dbReference>
<dbReference type="FunFam" id="3.40.50.11320:FF:000002">
    <property type="entry name" value="Carboxypeptidase"/>
    <property type="match status" value="1"/>
</dbReference>
<comment type="subcellular location">
    <subcellularLocation>
        <location evidence="1">Secreted</location>
    </subcellularLocation>
</comment>
<keyword evidence="8" id="KW-1015">Disulfide bond</keyword>
<dbReference type="InterPro" id="IPR018202">
    <property type="entry name" value="Ser_caboxypep_ser_AS"/>
</dbReference>
<dbReference type="GO" id="GO:0006508">
    <property type="term" value="P:proteolysis"/>
    <property type="evidence" value="ECO:0007669"/>
    <property type="project" value="UniProtKB-KW"/>
</dbReference>
<evidence type="ECO:0000256" key="5">
    <source>
        <dbReference type="ARBA" id="ARBA00022670"/>
    </source>
</evidence>
<evidence type="ECO:0000256" key="10">
    <source>
        <dbReference type="RuleBase" id="RU361156"/>
    </source>
</evidence>
<keyword evidence="5 10" id="KW-0645">Protease</keyword>
<dbReference type="PROSITE" id="PS00560">
    <property type="entry name" value="CARBOXYPEPT_SER_HIS"/>
    <property type="match status" value="1"/>
</dbReference>
<gene>
    <name evidence="11" type="ORF">LIER_39912</name>
</gene>
<dbReference type="FunFam" id="3.40.50.1820:FF:000030">
    <property type="entry name" value="Carboxypeptidase"/>
    <property type="match status" value="1"/>
</dbReference>
<evidence type="ECO:0000313" key="12">
    <source>
        <dbReference type="Proteomes" id="UP001454036"/>
    </source>
</evidence>
<protein>
    <recommendedName>
        <fullName evidence="10">Carboxypeptidase</fullName>
        <ecNumber evidence="10">3.4.16.-</ecNumber>
    </recommendedName>
</protein>
<dbReference type="Gene3D" id="3.40.50.1820">
    <property type="entry name" value="alpha/beta hydrolase"/>
    <property type="match status" value="1"/>
</dbReference>
<evidence type="ECO:0000256" key="8">
    <source>
        <dbReference type="ARBA" id="ARBA00023157"/>
    </source>
</evidence>
<dbReference type="Proteomes" id="UP001454036">
    <property type="component" value="Unassembled WGS sequence"/>
</dbReference>
<dbReference type="GO" id="GO:0005576">
    <property type="term" value="C:extracellular region"/>
    <property type="evidence" value="ECO:0007669"/>
    <property type="project" value="UniProtKB-SubCell"/>
</dbReference>
<evidence type="ECO:0000256" key="9">
    <source>
        <dbReference type="ARBA" id="ARBA00023180"/>
    </source>
</evidence>
<feature type="chain" id="PRO_5043108222" description="Carboxypeptidase" evidence="10">
    <location>
        <begin position="19"/>
        <end position="485"/>
    </location>
</feature>
<evidence type="ECO:0000256" key="4">
    <source>
        <dbReference type="ARBA" id="ARBA00022645"/>
    </source>
</evidence>
<comment type="similarity">
    <text evidence="2 10">Belongs to the peptidase S10 family.</text>
</comment>
<evidence type="ECO:0000256" key="3">
    <source>
        <dbReference type="ARBA" id="ARBA00022525"/>
    </source>
</evidence>
<evidence type="ECO:0000256" key="2">
    <source>
        <dbReference type="ARBA" id="ARBA00009431"/>
    </source>
</evidence>
<evidence type="ECO:0000313" key="11">
    <source>
        <dbReference type="EMBL" id="GAA0165105.1"/>
    </source>
</evidence>
<evidence type="ECO:0000256" key="1">
    <source>
        <dbReference type="ARBA" id="ARBA00004613"/>
    </source>
</evidence>
<comment type="caution">
    <text evidence="11">The sequence shown here is derived from an EMBL/GenBank/DDBJ whole genome shotgun (WGS) entry which is preliminary data.</text>
</comment>
<dbReference type="InterPro" id="IPR029058">
    <property type="entry name" value="AB_hydrolase_fold"/>
</dbReference>
<keyword evidence="12" id="KW-1185">Reference proteome</keyword>
<evidence type="ECO:0000256" key="6">
    <source>
        <dbReference type="ARBA" id="ARBA00022729"/>
    </source>
</evidence>
<keyword evidence="7 10" id="KW-0378">Hydrolase</keyword>
<reference evidence="11 12" key="1">
    <citation type="submission" date="2024-01" db="EMBL/GenBank/DDBJ databases">
        <title>The complete chloroplast genome sequence of Lithospermum erythrorhizon: insights into the phylogenetic relationship among Boraginaceae species and the maternal lineages of purple gromwells.</title>
        <authorList>
            <person name="Okada T."/>
            <person name="Watanabe K."/>
        </authorList>
    </citation>
    <scope>NUCLEOTIDE SEQUENCE [LARGE SCALE GENOMIC DNA]</scope>
</reference>
<dbReference type="GO" id="GO:0004185">
    <property type="term" value="F:serine-type carboxypeptidase activity"/>
    <property type="evidence" value="ECO:0007669"/>
    <property type="project" value="UniProtKB-UniRule"/>
</dbReference>
<dbReference type="EC" id="3.4.16.-" evidence="10"/>
<proteinExistence type="inferred from homology"/>
<evidence type="ECO:0000256" key="7">
    <source>
        <dbReference type="ARBA" id="ARBA00022801"/>
    </source>
</evidence>
<keyword evidence="9" id="KW-0325">Glycoprotein</keyword>
<keyword evidence="6 10" id="KW-0732">Signal</keyword>
<dbReference type="PROSITE" id="PS00131">
    <property type="entry name" value="CARBOXYPEPT_SER_SER"/>
    <property type="match status" value="1"/>
</dbReference>
<keyword evidence="3" id="KW-0964">Secreted</keyword>
<sequence length="485" mass="55095">MRFLAILFLFYFVSFAQCYEGIMFDLLYNARTSMQEKRPMNIDEYGNNNNNNEAEYEAVYVGPQDGLKEADKIVALPGQPEVFFDQYSGYVTVDPNDEKALFYYFVESDNSSSTKPLVLWINGGPACSSLGNGAMMELGPFRVNKDNKTLWLNKFAWNNVANIIFLESPIGVGFSYSNKSTDYTSGDEQTAAESYTFLINWLERFPEYKARDFFIAGESYAGHYIPQLAQLILHNNKITNQAVINLKGIAIGNPYIDDETLYIGKYDYLWSHALISDEIHKGIVLNCNFSSPEPLSDECNKYLSQAEKARGNIFYYDIYAPLCDVPSNPDSGFDPCTDQYIFSYLNNREVQKSLHVNVTGQLPGTWMVCNYDMLVSWKDRHHTVLPTIMNLLSSGIRVWLYSGDTDLQVPVTSTRYAIKKLGVTLKTPWTHWDSQGEVSGYVVEYQNLTFATVRGSGHYVPSYQPARALELCSSFLNGRFLSQYS</sequence>
<dbReference type="PANTHER" id="PTHR11802:SF460">
    <property type="entry name" value="CARBOXYPEPTIDASE"/>
    <property type="match status" value="1"/>
</dbReference>
<accession>A0AAV3QNF5</accession>
<name>A0AAV3QNF5_LITER</name>
<feature type="signal peptide" evidence="10">
    <location>
        <begin position="1"/>
        <end position="18"/>
    </location>
</feature>
<dbReference type="GO" id="GO:0005773">
    <property type="term" value="C:vacuole"/>
    <property type="evidence" value="ECO:0007669"/>
    <property type="project" value="TreeGrafter"/>
</dbReference>
<dbReference type="Gene3D" id="6.10.250.940">
    <property type="match status" value="1"/>
</dbReference>
<dbReference type="PRINTS" id="PR00724">
    <property type="entry name" value="CRBOXYPTASEC"/>
</dbReference>
<dbReference type="InterPro" id="IPR033124">
    <property type="entry name" value="Ser_caboxypep_his_AS"/>
</dbReference>
<dbReference type="SUPFAM" id="SSF53474">
    <property type="entry name" value="alpha/beta-Hydrolases"/>
    <property type="match status" value="1"/>
</dbReference>
<dbReference type="AlphaFoldDB" id="A0AAV3QNF5"/>
<dbReference type="Pfam" id="PF00450">
    <property type="entry name" value="Peptidase_S10"/>
    <property type="match status" value="1"/>
</dbReference>